<dbReference type="PANTHER" id="PTHR43618">
    <property type="entry name" value="7-ALPHA-HYDROXYSTEROID DEHYDROGENASE"/>
    <property type="match status" value="1"/>
</dbReference>
<dbReference type="InterPro" id="IPR036291">
    <property type="entry name" value="NAD(P)-bd_dom_sf"/>
</dbReference>
<protein>
    <submittedName>
        <fullName evidence="4">NAD(P)-binding protein</fullName>
    </submittedName>
</protein>
<keyword evidence="2" id="KW-0521">NADP</keyword>
<dbReference type="EMBL" id="ML996091">
    <property type="protein sequence ID" value="KAF2149694.1"/>
    <property type="molecule type" value="Genomic_DNA"/>
</dbReference>
<evidence type="ECO:0000313" key="4">
    <source>
        <dbReference type="EMBL" id="KAF2149694.1"/>
    </source>
</evidence>
<gene>
    <name evidence="4" type="ORF">K461DRAFT_261333</name>
</gene>
<keyword evidence="3" id="KW-0560">Oxidoreductase</keyword>
<dbReference type="SUPFAM" id="SSF51735">
    <property type="entry name" value="NAD(P)-binding Rossmann-fold domains"/>
    <property type="match status" value="1"/>
</dbReference>
<evidence type="ECO:0000256" key="2">
    <source>
        <dbReference type="ARBA" id="ARBA00022857"/>
    </source>
</evidence>
<name>A0A9P4IVS2_9PEZI</name>
<dbReference type="AlphaFoldDB" id="A0A9P4IVS2"/>
<accession>A0A9P4IVS2</accession>
<dbReference type="InterPro" id="IPR002347">
    <property type="entry name" value="SDR_fam"/>
</dbReference>
<reference evidence="4" key="1">
    <citation type="journal article" date="2020" name="Stud. Mycol.">
        <title>101 Dothideomycetes genomes: a test case for predicting lifestyles and emergence of pathogens.</title>
        <authorList>
            <person name="Haridas S."/>
            <person name="Albert R."/>
            <person name="Binder M."/>
            <person name="Bloem J."/>
            <person name="Labutti K."/>
            <person name="Salamov A."/>
            <person name="Andreopoulos B."/>
            <person name="Baker S."/>
            <person name="Barry K."/>
            <person name="Bills G."/>
            <person name="Bluhm B."/>
            <person name="Cannon C."/>
            <person name="Castanera R."/>
            <person name="Culley D."/>
            <person name="Daum C."/>
            <person name="Ezra D."/>
            <person name="Gonzalez J."/>
            <person name="Henrissat B."/>
            <person name="Kuo A."/>
            <person name="Liang C."/>
            <person name="Lipzen A."/>
            <person name="Lutzoni F."/>
            <person name="Magnuson J."/>
            <person name="Mondo S."/>
            <person name="Nolan M."/>
            <person name="Ohm R."/>
            <person name="Pangilinan J."/>
            <person name="Park H.-J."/>
            <person name="Ramirez L."/>
            <person name="Alfaro M."/>
            <person name="Sun H."/>
            <person name="Tritt A."/>
            <person name="Yoshinaga Y."/>
            <person name="Zwiers L.-H."/>
            <person name="Turgeon B."/>
            <person name="Goodwin S."/>
            <person name="Spatafora J."/>
            <person name="Crous P."/>
            <person name="Grigoriev I."/>
        </authorList>
    </citation>
    <scope>NUCLEOTIDE SEQUENCE</scope>
    <source>
        <strain evidence="4">CBS 260.36</strain>
    </source>
</reference>
<proteinExistence type="inferred from homology"/>
<evidence type="ECO:0000256" key="1">
    <source>
        <dbReference type="ARBA" id="ARBA00006484"/>
    </source>
</evidence>
<dbReference type="PANTHER" id="PTHR43618:SF18">
    <property type="entry name" value="SHORT CHAIN DEHYDROGENASE_REDUCTASE FAMILY (AFU_ORTHOLOGUE AFUA_5G12480)"/>
    <property type="match status" value="1"/>
</dbReference>
<dbReference type="GO" id="GO:0016491">
    <property type="term" value="F:oxidoreductase activity"/>
    <property type="evidence" value="ECO:0007669"/>
    <property type="project" value="UniProtKB-KW"/>
</dbReference>
<organism evidence="4 5">
    <name type="scientific">Myriangium duriaei CBS 260.36</name>
    <dbReference type="NCBI Taxonomy" id="1168546"/>
    <lineage>
        <taxon>Eukaryota</taxon>
        <taxon>Fungi</taxon>
        <taxon>Dikarya</taxon>
        <taxon>Ascomycota</taxon>
        <taxon>Pezizomycotina</taxon>
        <taxon>Dothideomycetes</taxon>
        <taxon>Dothideomycetidae</taxon>
        <taxon>Myriangiales</taxon>
        <taxon>Myriangiaceae</taxon>
        <taxon>Myriangium</taxon>
    </lineage>
</organism>
<dbReference type="CDD" id="cd05233">
    <property type="entry name" value="SDR_c"/>
    <property type="match status" value="1"/>
</dbReference>
<keyword evidence="5" id="KW-1185">Reference proteome</keyword>
<sequence length="297" mass="31847">MTQTQTSPIAAASLFNVQGLIAVVTGGGTGIGLMMAKALAENGAERVYIIGRRADKLQEAAQYSPGVIVPLQGDITSQASLKQMALSIKDDVGYVNLLIANAGITGPMLDTLKKHYTLADFVNYAWATPMEDFTATYNTNCSAMYYTVLAFLELLDEGNNRGNYLKSQVIATASTASFLRHPRAGYAYLSSKAGVVSMIKALSTFCVPWGIRFNTIAAGLFPSDISEALFKPYIVDRSKKLHEEGVFSRNYQPAERAGSIEDMAGTVLYMASRAGLFLNGSVVLVDGGKLGTMPATY</sequence>
<comment type="similarity">
    <text evidence="1">Belongs to the short-chain dehydrogenases/reductases (SDR) family.</text>
</comment>
<evidence type="ECO:0000256" key="3">
    <source>
        <dbReference type="ARBA" id="ARBA00023002"/>
    </source>
</evidence>
<dbReference type="PRINTS" id="PR00081">
    <property type="entry name" value="GDHRDH"/>
</dbReference>
<evidence type="ECO:0000313" key="5">
    <source>
        <dbReference type="Proteomes" id="UP000799439"/>
    </source>
</evidence>
<comment type="caution">
    <text evidence="4">The sequence shown here is derived from an EMBL/GenBank/DDBJ whole genome shotgun (WGS) entry which is preliminary data.</text>
</comment>
<dbReference type="Pfam" id="PF00106">
    <property type="entry name" value="adh_short"/>
    <property type="match status" value="1"/>
</dbReference>
<dbReference type="Gene3D" id="3.40.50.720">
    <property type="entry name" value="NAD(P)-binding Rossmann-like Domain"/>
    <property type="match status" value="1"/>
</dbReference>
<dbReference type="Proteomes" id="UP000799439">
    <property type="component" value="Unassembled WGS sequence"/>
</dbReference>
<dbReference type="InterPro" id="IPR052178">
    <property type="entry name" value="Sec_Metab_Biosynth_SDR"/>
</dbReference>
<dbReference type="OrthoDB" id="2898618at2759"/>